<reference evidence="8" key="1">
    <citation type="submission" date="2023-03" db="EMBL/GenBank/DDBJ databases">
        <authorList>
            <person name="Steffen K."/>
            <person name="Cardenas P."/>
        </authorList>
    </citation>
    <scope>NUCLEOTIDE SEQUENCE</scope>
</reference>
<dbReference type="SUPFAM" id="SSF52317">
    <property type="entry name" value="Class I glutamine amidotransferase-like"/>
    <property type="match status" value="1"/>
</dbReference>
<dbReference type="PRINTS" id="PR00097">
    <property type="entry name" value="ANTSNTHASEII"/>
</dbReference>
<organism evidence="8 9">
    <name type="scientific">Geodia barretti</name>
    <name type="common">Barrett's horny sponge</name>
    <dbReference type="NCBI Taxonomy" id="519541"/>
    <lineage>
        <taxon>Eukaryota</taxon>
        <taxon>Metazoa</taxon>
        <taxon>Porifera</taxon>
        <taxon>Demospongiae</taxon>
        <taxon>Heteroscleromorpha</taxon>
        <taxon>Tetractinellida</taxon>
        <taxon>Astrophorina</taxon>
        <taxon>Geodiidae</taxon>
        <taxon>Geodia</taxon>
    </lineage>
</organism>
<evidence type="ECO:0000256" key="2">
    <source>
        <dbReference type="ARBA" id="ARBA00012266"/>
    </source>
</evidence>
<dbReference type="CDD" id="cd01743">
    <property type="entry name" value="GATase1_Anthranilate_Synthase"/>
    <property type="match status" value="1"/>
</dbReference>
<dbReference type="InterPro" id="IPR006221">
    <property type="entry name" value="TrpG/PapA_dom"/>
</dbReference>
<dbReference type="GO" id="GO:0004049">
    <property type="term" value="F:anthranilate synthase activity"/>
    <property type="evidence" value="ECO:0007669"/>
    <property type="project" value="UniProtKB-EC"/>
</dbReference>
<evidence type="ECO:0000313" key="9">
    <source>
        <dbReference type="Proteomes" id="UP001174909"/>
    </source>
</evidence>
<protein>
    <recommendedName>
        <fullName evidence="2">anthranilate synthase</fullName>
        <ecNumber evidence="2">4.1.3.27</ecNumber>
    </recommendedName>
</protein>
<dbReference type="GO" id="GO:0000162">
    <property type="term" value="P:L-tryptophan biosynthetic process"/>
    <property type="evidence" value="ECO:0007669"/>
    <property type="project" value="UniProtKB-KW"/>
</dbReference>
<evidence type="ECO:0000256" key="4">
    <source>
        <dbReference type="ARBA" id="ARBA00022962"/>
    </source>
</evidence>
<evidence type="ECO:0000256" key="1">
    <source>
        <dbReference type="ARBA" id="ARBA00004873"/>
    </source>
</evidence>
<evidence type="ECO:0000256" key="3">
    <source>
        <dbReference type="ARBA" id="ARBA00022822"/>
    </source>
</evidence>
<dbReference type="GO" id="GO:0004048">
    <property type="term" value="F:anthranilate phosphoribosyltransferase activity"/>
    <property type="evidence" value="ECO:0007669"/>
    <property type="project" value="TreeGrafter"/>
</dbReference>
<dbReference type="Pfam" id="PF00117">
    <property type="entry name" value="GATase"/>
    <property type="match status" value="1"/>
</dbReference>
<dbReference type="PANTHER" id="PTHR43418:SF2">
    <property type="entry name" value="BIFUNCTIONAL PROTEIN TRPGD"/>
    <property type="match status" value="1"/>
</dbReference>
<dbReference type="PRINTS" id="PR00096">
    <property type="entry name" value="GATASE"/>
</dbReference>
<evidence type="ECO:0000256" key="6">
    <source>
        <dbReference type="ARBA" id="ARBA00047683"/>
    </source>
</evidence>
<dbReference type="EC" id="4.1.3.27" evidence="2"/>
<gene>
    <name evidence="8" type="ORF">GBAR_LOCUS26431</name>
</gene>
<dbReference type="PROSITE" id="PS51273">
    <property type="entry name" value="GATASE_TYPE_1"/>
    <property type="match status" value="1"/>
</dbReference>
<proteinExistence type="predicted"/>
<dbReference type="PANTHER" id="PTHR43418">
    <property type="entry name" value="MULTIFUNCTIONAL TRYPTOPHAN BIOSYNTHESIS PROTEIN-RELATED"/>
    <property type="match status" value="1"/>
</dbReference>
<comment type="caution">
    <text evidence="8">The sequence shown here is derived from an EMBL/GenBank/DDBJ whole genome shotgun (WGS) entry which is preliminary data.</text>
</comment>
<keyword evidence="3" id="KW-0057">Aromatic amino acid biosynthesis</keyword>
<feature type="domain" description="Glutamine amidotransferase" evidence="7">
    <location>
        <begin position="5"/>
        <end position="131"/>
    </location>
</feature>
<dbReference type="InterPro" id="IPR029062">
    <property type="entry name" value="Class_I_gatase-like"/>
</dbReference>
<dbReference type="InterPro" id="IPR017926">
    <property type="entry name" value="GATASE"/>
</dbReference>
<dbReference type="Proteomes" id="UP001174909">
    <property type="component" value="Unassembled WGS sequence"/>
</dbReference>
<dbReference type="GO" id="GO:0005829">
    <property type="term" value="C:cytosol"/>
    <property type="evidence" value="ECO:0007669"/>
    <property type="project" value="TreeGrafter"/>
</dbReference>
<evidence type="ECO:0000256" key="5">
    <source>
        <dbReference type="ARBA" id="ARBA00023239"/>
    </source>
</evidence>
<sequence length="133" mass="15079">MNITMIDNFDSFTFNLVDYFRRLECTVRVYRNDIPVDIVATSEPDLLVFSPGPSTPANAGNLLAYIDHFHQHVPLFGVCLGHQAMIEYFGGTLRVLPRPYHGKQSEIDHHGEGIYEDLPSPLPVGRYTRWSAT</sequence>
<dbReference type="EMBL" id="CASHTH010003677">
    <property type="protein sequence ID" value="CAI8047767.1"/>
    <property type="molecule type" value="Genomic_DNA"/>
</dbReference>
<evidence type="ECO:0000259" key="7">
    <source>
        <dbReference type="Pfam" id="PF00117"/>
    </source>
</evidence>
<name>A0AA35TIN5_GEOBA</name>
<keyword evidence="4" id="KW-0315">Glutamine amidotransferase</keyword>
<dbReference type="InterPro" id="IPR050472">
    <property type="entry name" value="Anth_synth/Amidotransfase"/>
</dbReference>
<dbReference type="GO" id="GO:0002047">
    <property type="term" value="P:phenazine biosynthetic process"/>
    <property type="evidence" value="ECO:0007669"/>
    <property type="project" value="TreeGrafter"/>
</dbReference>
<keyword evidence="3" id="KW-0822">Tryptophan biosynthesis</keyword>
<keyword evidence="3" id="KW-0028">Amino-acid biosynthesis</keyword>
<comment type="catalytic activity">
    <reaction evidence="6">
        <text>chorismate + L-glutamine = anthranilate + pyruvate + L-glutamate + H(+)</text>
        <dbReference type="Rhea" id="RHEA:21732"/>
        <dbReference type="ChEBI" id="CHEBI:15361"/>
        <dbReference type="ChEBI" id="CHEBI:15378"/>
        <dbReference type="ChEBI" id="CHEBI:16567"/>
        <dbReference type="ChEBI" id="CHEBI:29748"/>
        <dbReference type="ChEBI" id="CHEBI:29985"/>
        <dbReference type="ChEBI" id="CHEBI:58359"/>
        <dbReference type="EC" id="4.1.3.27"/>
    </reaction>
</comment>
<accession>A0AA35TIN5</accession>
<evidence type="ECO:0000313" key="8">
    <source>
        <dbReference type="EMBL" id="CAI8047767.1"/>
    </source>
</evidence>
<dbReference type="PRINTS" id="PR00099">
    <property type="entry name" value="CPSGATASE"/>
</dbReference>
<dbReference type="AlphaFoldDB" id="A0AA35TIN5"/>
<comment type="pathway">
    <text evidence="1">Amino-acid biosynthesis; L-tryptophan biosynthesis; L-tryptophan from chorismate: step 1/5.</text>
</comment>
<keyword evidence="5" id="KW-0456">Lyase</keyword>
<keyword evidence="9" id="KW-1185">Reference proteome</keyword>
<dbReference type="Gene3D" id="3.40.50.880">
    <property type="match status" value="1"/>
</dbReference>